<feature type="compositionally biased region" description="Basic and acidic residues" evidence="2">
    <location>
        <begin position="109"/>
        <end position="124"/>
    </location>
</feature>
<evidence type="ECO:0000256" key="1">
    <source>
        <dbReference type="SAM" id="Coils"/>
    </source>
</evidence>
<accession>L8H7X0</accession>
<dbReference type="KEGG" id="acan:ACA1_110870"/>
<dbReference type="EMBL" id="KB007905">
    <property type="protein sequence ID" value="ELR21245.1"/>
    <property type="molecule type" value="Genomic_DNA"/>
</dbReference>
<keyword evidence="1" id="KW-0175">Coiled coil</keyword>
<organism evidence="3 4">
    <name type="scientific">Acanthamoeba castellanii (strain ATCC 30010 / Neff)</name>
    <dbReference type="NCBI Taxonomy" id="1257118"/>
    <lineage>
        <taxon>Eukaryota</taxon>
        <taxon>Amoebozoa</taxon>
        <taxon>Discosea</taxon>
        <taxon>Longamoebia</taxon>
        <taxon>Centramoebida</taxon>
        <taxon>Acanthamoebidae</taxon>
        <taxon>Acanthamoeba</taxon>
    </lineage>
</organism>
<proteinExistence type="predicted"/>
<dbReference type="VEuPathDB" id="AmoebaDB:ACA1_110870"/>
<evidence type="ECO:0000313" key="4">
    <source>
        <dbReference type="Proteomes" id="UP000011083"/>
    </source>
</evidence>
<dbReference type="Proteomes" id="UP000011083">
    <property type="component" value="Unassembled WGS sequence"/>
</dbReference>
<evidence type="ECO:0000313" key="3">
    <source>
        <dbReference type="EMBL" id="ELR21245.1"/>
    </source>
</evidence>
<dbReference type="RefSeq" id="XP_004345371.1">
    <property type="nucleotide sequence ID" value="XM_004345321.1"/>
</dbReference>
<protein>
    <submittedName>
        <fullName evidence="3">Uncharacterized protein</fullName>
    </submittedName>
</protein>
<feature type="coiled-coil region" evidence="1">
    <location>
        <begin position="14"/>
        <end position="41"/>
    </location>
</feature>
<reference evidence="3 4" key="1">
    <citation type="journal article" date="2013" name="Genome Biol.">
        <title>Genome of Acanthamoeba castellanii highlights extensive lateral gene transfer and early evolution of tyrosine kinase signaling.</title>
        <authorList>
            <person name="Clarke M."/>
            <person name="Lohan A.J."/>
            <person name="Liu B."/>
            <person name="Lagkouvardos I."/>
            <person name="Roy S."/>
            <person name="Zafar N."/>
            <person name="Bertelli C."/>
            <person name="Schilde C."/>
            <person name="Kianianmomeni A."/>
            <person name="Burglin T.R."/>
            <person name="Frech C."/>
            <person name="Turcotte B."/>
            <person name="Kopec K.O."/>
            <person name="Synnott J.M."/>
            <person name="Choo C."/>
            <person name="Paponov I."/>
            <person name="Finkler A."/>
            <person name="Soon Heng Tan C."/>
            <person name="Hutchins A.P."/>
            <person name="Weinmeier T."/>
            <person name="Rattei T."/>
            <person name="Chu J.S."/>
            <person name="Gimenez G."/>
            <person name="Irimia M."/>
            <person name="Rigden D.J."/>
            <person name="Fitzpatrick D.A."/>
            <person name="Lorenzo-Morales J."/>
            <person name="Bateman A."/>
            <person name="Chiu C.H."/>
            <person name="Tang P."/>
            <person name="Hegemann P."/>
            <person name="Fromm H."/>
            <person name="Raoult D."/>
            <person name="Greub G."/>
            <person name="Miranda-Saavedra D."/>
            <person name="Chen N."/>
            <person name="Nash P."/>
            <person name="Ginger M.L."/>
            <person name="Horn M."/>
            <person name="Schaap P."/>
            <person name="Caler L."/>
            <person name="Loftus B."/>
        </authorList>
    </citation>
    <scope>NUCLEOTIDE SEQUENCE [LARGE SCALE GENOMIC DNA]</scope>
    <source>
        <strain evidence="3 4">Neff</strain>
    </source>
</reference>
<feature type="compositionally biased region" description="Low complexity" evidence="2">
    <location>
        <begin position="49"/>
        <end position="58"/>
    </location>
</feature>
<gene>
    <name evidence="3" type="ORF">ACA1_110870</name>
</gene>
<feature type="region of interest" description="Disordered" evidence="2">
    <location>
        <begin position="46"/>
        <end position="136"/>
    </location>
</feature>
<sequence>MGEYKKTRWTELGVVQLKEDLADALNYVEEMRNLITLLEKEDKKFQKMPSASLVASTPSPSPPSAVSHLISSAPVPLHPQETKAKGHYYEKEETKEKEKRTKSKRVKRPSKDKTKKKDKERGVIMDRLNNFLSSNS</sequence>
<feature type="compositionally biased region" description="Basic and acidic residues" evidence="2">
    <location>
        <begin position="80"/>
        <end position="99"/>
    </location>
</feature>
<keyword evidence="4" id="KW-1185">Reference proteome</keyword>
<dbReference type="GeneID" id="14922132"/>
<evidence type="ECO:0000256" key="2">
    <source>
        <dbReference type="SAM" id="MobiDB-lite"/>
    </source>
</evidence>
<dbReference type="AlphaFoldDB" id="L8H7X0"/>
<name>L8H7X0_ACACF</name>